<dbReference type="SUPFAM" id="SSF53335">
    <property type="entry name" value="S-adenosyl-L-methionine-dependent methyltransferases"/>
    <property type="match status" value="1"/>
</dbReference>
<feature type="binding site" evidence="6">
    <location>
        <position position="85"/>
    </location>
    <ligand>
        <name>S-adenosyl-L-methionine</name>
        <dbReference type="ChEBI" id="CHEBI:59789"/>
    </ligand>
</feature>
<evidence type="ECO:0000256" key="4">
    <source>
        <dbReference type="ARBA" id="ARBA00022679"/>
    </source>
</evidence>
<dbReference type="AlphaFoldDB" id="A0A494XNK2"/>
<feature type="binding site" evidence="6">
    <location>
        <position position="150"/>
    </location>
    <ligand>
        <name>S-adenosyl-L-methionine</name>
        <dbReference type="ChEBI" id="CHEBI:59789"/>
    </ligand>
</feature>
<dbReference type="EC" id="2.1.1.-" evidence="6"/>
<comment type="caution">
    <text evidence="6">Lacks conserved residue(s) required for the propagation of feature annotation.</text>
</comment>
<dbReference type="CDD" id="cd02440">
    <property type="entry name" value="AdoMet_MTases"/>
    <property type="match status" value="1"/>
</dbReference>
<dbReference type="EMBL" id="RBZM01000007">
    <property type="protein sequence ID" value="RKP51311.1"/>
    <property type="molecule type" value="Genomic_DNA"/>
</dbReference>
<comment type="function">
    <text evidence="6">Specifically methylates the N7 position of guanine in position 535 of 16S rRNA.</text>
</comment>
<dbReference type="GO" id="GO:0070043">
    <property type="term" value="F:rRNA (guanine-N7-)-methyltransferase activity"/>
    <property type="evidence" value="ECO:0007669"/>
    <property type="project" value="UniProtKB-UniRule"/>
</dbReference>
<dbReference type="InterPro" id="IPR029063">
    <property type="entry name" value="SAM-dependent_MTases_sf"/>
</dbReference>
<protein>
    <recommendedName>
        <fullName evidence="6">Ribosomal RNA small subunit methyltransferase G</fullName>
        <ecNumber evidence="6">2.1.1.-</ecNumber>
    </recommendedName>
    <alternativeName>
        <fullName evidence="6">16S rRNA 7-methylguanosine methyltransferase</fullName>
        <shortName evidence="6">16S rRNA m7G methyltransferase</shortName>
    </alternativeName>
</protein>
<dbReference type="PANTHER" id="PTHR31760:SF0">
    <property type="entry name" value="S-ADENOSYL-L-METHIONINE-DEPENDENT METHYLTRANSFERASES SUPERFAMILY PROTEIN"/>
    <property type="match status" value="1"/>
</dbReference>
<keyword evidence="2 6" id="KW-0698">rRNA processing</keyword>
<keyword evidence="4 6" id="KW-0808">Transferase</keyword>
<dbReference type="Proteomes" id="UP000282076">
    <property type="component" value="Unassembled WGS sequence"/>
</dbReference>
<evidence type="ECO:0000256" key="2">
    <source>
        <dbReference type="ARBA" id="ARBA00022552"/>
    </source>
</evidence>
<dbReference type="NCBIfam" id="TIGR00138">
    <property type="entry name" value="rsmG_gidB"/>
    <property type="match status" value="1"/>
</dbReference>
<comment type="subcellular location">
    <subcellularLocation>
        <location evidence="6">Cytoplasm</location>
    </subcellularLocation>
</comment>
<keyword evidence="3 6" id="KW-0489">Methyltransferase</keyword>
<dbReference type="FunFam" id="3.40.50.150:FF:000041">
    <property type="entry name" value="Ribosomal RNA small subunit methyltransferase G"/>
    <property type="match status" value="1"/>
</dbReference>
<accession>A0A494XNK2</accession>
<evidence type="ECO:0000313" key="7">
    <source>
        <dbReference type="EMBL" id="RKP51311.1"/>
    </source>
</evidence>
<dbReference type="OrthoDB" id="9808773at2"/>
<feature type="binding site" evidence="6">
    <location>
        <begin position="131"/>
        <end position="132"/>
    </location>
    <ligand>
        <name>S-adenosyl-L-methionine</name>
        <dbReference type="ChEBI" id="CHEBI:59789"/>
    </ligand>
</feature>
<name>A0A494XNK2_9BACL</name>
<proteinExistence type="inferred from homology"/>
<comment type="similarity">
    <text evidence="6">Belongs to the methyltransferase superfamily. RNA methyltransferase RsmG family.</text>
</comment>
<dbReference type="Gene3D" id="3.40.50.150">
    <property type="entry name" value="Vaccinia Virus protein VP39"/>
    <property type="match status" value="1"/>
</dbReference>
<evidence type="ECO:0000313" key="8">
    <source>
        <dbReference type="Proteomes" id="UP000282076"/>
    </source>
</evidence>
<dbReference type="InterPro" id="IPR003682">
    <property type="entry name" value="rRNA_ssu_MeTfrase_G"/>
</dbReference>
<sequence length="252" mass="27956">MTDTIRDNFTKQVGKLGIQLSEHQLQQFETYYALLIEWNEKMNLTGITEREAVYEKHFYDSLTLAEVVKFDEMSSLADIGSGAGFPSIPLAIAYPHLKVTIIDALAKRIGFLNEVTTRLGLTRVESLHSRAEDAARKREYRDQYDVVTARAVARLAVLNEFCLPYVRPDGTFIAMKGTDIGAEVDEARFSLAKLNGKISDVRRLALPTEGADRHLVVCVKKGPTPAAYPRKSGIPLKSPLVKPTTVATNSNS</sequence>
<gene>
    <name evidence="6 7" type="primary">rsmG</name>
    <name evidence="7" type="ORF">D7Z26_16040</name>
</gene>
<organism evidence="7 8">
    <name type="scientific">Cohnella endophytica</name>
    <dbReference type="NCBI Taxonomy" id="2419778"/>
    <lineage>
        <taxon>Bacteria</taxon>
        <taxon>Bacillati</taxon>
        <taxon>Bacillota</taxon>
        <taxon>Bacilli</taxon>
        <taxon>Bacillales</taxon>
        <taxon>Paenibacillaceae</taxon>
        <taxon>Cohnella</taxon>
    </lineage>
</organism>
<reference evidence="7 8" key="1">
    <citation type="submission" date="2018-10" db="EMBL/GenBank/DDBJ databases">
        <title>Cohnella sp. M2MS4P-1, whole genome shotgun sequence.</title>
        <authorList>
            <person name="Tuo L."/>
        </authorList>
    </citation>
    <scope>NUCLEOTIDE SEQUENCE [LARGE SCALE GENOMIC DNA]</scope>
    <source>
        <strain evidence="7 8">M2MS4P-1</strain>
    </source>
</reference>
<evidence type="ECO:0000256" key="1">
    <source>
        <dbReference type="ARBA" id="ARBA00022490"/>
    </source>
</evidence>
<dbReference type="GO" id="GO:0005829">
    <property type="term" value="C:cytosol"/>
    <property type="evidence" value="ECO:0007669"/>
    <property type="project" value="TreeGrafter"/>
</dbReference>
<keyword evidence="8" id="KW-1185">Reference proteome</keyword>
<keyword evidence="5 6" id="KW-0949">S-adenosyl-L-methionine</keyword>
<dbReference type="Pfam" id="PF02527">
    <property type="entry name" value="GidB"/>
    <property type="match status" value="1"/>
</dbReference>
<dbReference type="HAMAP" id="MF_00074">
    <property type="entry name" value="16SrRNA_methyltr_G"/>
    <property type="match status" value="1"/>
</dbReference>
<dbReference type="PANTHER" id="PTHR31760">
    <property type="entry name" value="S-ADENOSYL-L-METHIONINE-DEPENDENT METHYLTRANSFERASES SUPERFAMILY PROTEIN"/>
    <property type="match status" value="1"/>
</dbReference>
<dbReference type="RefSeq" id="WP_120978009.1">
    <property type="nucleotide sequence ID" value="NZ_RBZM01000007.1"/>
</dbReference>
<evidence type="ECO:0000256" key="6">
    <source>
        <dbReference type="HAMAP-Rule" id="MF_00074"/>
    </source>
</evidence>
<dbReference type="PIRSF" id="PIRSF003078">
    <property type="entry name" value="GidB"/>
    <property type="match status" value="1"/>
</dbReference>
<evidence type="ECO:0000256" key="3">
    <source>
        <dbReference type="ARBA" id="ARBA00022603"/>
    </source>
</evidence>
<feature type="binding site" evidence="6">
    <location>
        <position position="80"/>
    </location>
    <ligand>
        <name>S-adenosyl-L-methionine</name>
        <dbReference type="ChEBI" id="CHEBI:59789"/>
    </ligand>
</feature>
<evidence type="ECO:0000256" key="5">
    <source>
        <dbReference type="ARBA" id="ARBA00022691"/>
    </source>
</evidence>
<keyword evidence="1 6" id="KW-0963">Cytoplasm</keyword>
<comment type="caution">
    <text evidence="7">The sequence shown here is derived from an EMBL/GenBank/DDBJ whole genome shotgun (WGS) entry which is preliminary data.</text>
</comment>